<name>A0A1B0BXC2_9MUSC</name>
<evidence type="ECO:0000256" key="2">
    <source>
        <dbReference type="ARBA" id="ARBA00006936"/>
    </source>
</evidence>
<accession>A0A1B0BXC2</accession>
<dbReference type="GO" id="GO:0045252">
    <property type="term" value="C:oxoglutarate dehydrogenase complex"/>
    <property type="evidence" value="ECO:0007669"/>
    <property type="project" value="TreeGrafter"/>
</dbReference>
<dbReference type="InterPro" id="IPR001017">
    <property type="entry name" value="DH_E1"/>
</dbReference>
<dbReference type="Pfam" id="PF00676">
    <property type="entry name" value="E1_dh"/>
    <property type="match status" value="1"/>
</dbReference>
<evidence type="ECO:0000256" key="1">
    <source>
        <dbReference type="ARBA" id="ARBA00001964"/>
    </source>
</evidence>
<dbReference type="CDD" id="cd02016">
    <property type="entry name" value="TPP_E1_OGDC_like"/>
    <property type="match status" value="1"/>
</dbReference>
<comment type="similarity">
    <text evidence="2">Belongs to the alpha-ketoglutarate dehydrogenase family.</text>
</comment>
<dbReference type="PANTHER" id="PTHR23152">
    <property type="entry name" value="2-OXOGLUTARATE DEHYDROGENASE"/>
    <property type="match status" value="1"/>
</dbReference>
<dbReference type="Proteomes" id="UP000092460">
    <property type="component" value="Unassembled WGS sequence"/>
</dbReference>
<evidence type="ECO:0000256" key="8">
    <source>
        <dbReference type="ARBA" id="ARBA00040267"/>
    </source>
</evidence>
<dbReference type="STRING" id="67801.A0A1B0BXC2"/>
<dbReference type="GO" id="GO:0004591">
    <property type="term" value="F:oxoglutarate dehydrogenase (succinyl-transferring) activity"/>
    <property type="evidence" value="ECO:0007669"/>
    <property type="project" value="UniProtKB-EC"/>
</dbReference>
<keyword evidence="13" id="KW-1185">Reference proteome</keyword>
<reference evidence="12" key="2">
    <citation type="submission" date="2020-05" db="UniProtKB">
        <authorList>
            <consortium name="EnsemblMetazoa"/>
        </authorList>
    </citation>
    <scope>IDENTIFICATION</scope>
    <source>
        <strain evidence="12">IAEA</strain>
    </source>
</reference>
<organism evidence="12 13">
    <name type="scientific">Glossina palpalis gambiensis</name>
    <dbReference type="NCBI Taxonomy" id="67801"/>
    <lineage>
        <taxon>Eukaryota</taxon>
        <taxon>Metazoa</taxon>
        <taxon>Ecdysozoa</taxon>
        <taxon>Arthropoda</taxon>
        <taxon>Hexapoda</taxon>
        <taxon>Insecta</taxon>
        <taxon>Pterygota</taxon>
        <taxon>Neoptera</taxon>
        <taxon>Endopterygota</taxon>
        <taxon>Diptera</taxon>
        <taxon>Brachycera</taxon>
        <taxon>Muscomorpha</taxon>
        <taxon>Hippoboscoidea</taxon>
        <taxon>Glossinidae</taxon>
        <taxon>Glossina</taxon>
    </lineage>
</organism>
<feature type="region of interest" description="Disordered" evidence="10">
    <location>
        <begin position="38"/>
        <end position="67"/>
    </location>
</feature>
<evidence type="ECO:0000259" key="11">
    <source>
        <dbReference type="SMART" id="SM00861"/>
    </source>
</evidence>
<dbReference type="Gene3D" id="3.40.50.970">
    <property type="match status" value="1"/>
</dbReference>
<proteinExistence type="inferred from homology"/>
<evidence type="ECO:0000256" key="5">
    <source>
        <dbReference type="ARBA" id="ARBA00023002"/>
    </source>
</evidence>
<dbReference type="Pfam" id="PF02779">
    <property type="entry name" value="Transket_pyr"/>
    <property type="match status" value="1"/>
</dbReference>
<dbReference type="GO" id="GO:0030976">
    <property type="term" value="F:thiamine pyrophosphate binding"/>
    <property type="evidence" value="ECO:0007669"/>
    <property type="project" value="InterPro"/>
</dbReference>
<dbReference type="AlphaFoldDB" id="A0A1B0BXC2"/>
<dbReference type="PANTHER" id="PTHR23152:SF4">
    <property type="entry name" value="2-OXOADIPATE DEHYDROGENASE COMPLEX COMPONENT E1"/>
    <property type="match status" value="1"/>
</dbReference>
<reference evidence="13" key="1">
    <citation type="submission" date="2015-01" db="EMBL/GenBank/DDBJ databases">
        <authorList>
            <person name="Aksoy S."/>
            <person name="Warren W."/>
            <person name="Wilson R.K."/>
        </authorList>
    </citation>
    <scope>NUCLEOTIDE SEQUENCE [LARGE SCALE GENOMIC DNA]</scope>
    <source>
        <strain evidence="13">IAEA</strain>
    </source>
</reference>
<comment type="function">
    <text evidence="7">The 2-oxoglutarate dehydrogenase complex catalyzes the overall conversion of 2-oxoglutarate to succinyl-CoA and CO(2). It contains multiple copies of three enzymatic components: 2-oxoglutarate dehydrogenase (E1), dihydrolipoamide succinyltransferase (E2) and lipoamide dehydrogenase (E3).</text>
</comment>
<evidence type="ECO:0000256" key="4">
    <source>
        <dbReference type="ARBA" id="ARBA00022946"/>
    </source>
</evidence>
<sequence>MLKLKIPTYNTILQPLGKRKFWTSFLNIPGSEKWDLTSNELPRKQRRFESNNNGGKGGSAAKPAEVSVGSGNSATYVEDMYNAWKRDPSSVHASWNAFFVSGAYECVPPEHTSQRNLVPLSHLCGHNPRSEIIEGHLNTQSVIRSYQTRGFLTADLDPLGITQSKKITTPCDGKYMDCSFKLPATTYIGGKEQELTLRFEAFLARKWAAEKRFGLEGCDVMIPCLKEIIDVSSNLGVESFVIGLAHRGRLNTLANVCRKPLDQILAQFHSLDAQDLGSGDVKYHLGTFTERLNRVTNKNVRLCLVANPSHLESVNPVAQGKARSEQFYRGDLEGRKAMCILIHGDASFSGQGIVYESMHLSDLPSYTVHGIVHIVINNQIGFTTDPRFSRSSPNCTDVARVVNAPIFHVNADDPEASVHLSKICAEWRAAWRQDVVLDLVGYRRNGHNEADEPMFTQPLMYTKIRAHKPVFDLYCEKLLDEKVITKELLKQSIDEYDAILEQGFEDAKKITTIKYSDWLDSPWTGFFQSRDNSKVPCTGVDEKILCHIGYKFSSPPPPEQNFILHKGIERILAARKQLVDDRTADWALGEALAMGSLLREGVHVRLSGEDVERGTFSHRHHVLHHQTLDKVTYCAMKCLYPDQAIYSVCNSSLSEMGILGFEHGYSMTNPNALVIWESQIGDFYNIAQSIVDAFISSGEMKWVRQSGLVIMMPHGLEGQGPQHSSGRVEHFLQMSDDDPDTLPEVDCDDDNVPLNQLRIIN</sequence>
<dbReference type="PIRSF" id="PIRSF000157">
    <property type="entry name" value="Oxoglu_dh_E1"/>
    <property type="match status" value="1"/>
</dbReference>
<evidence type="ECO:0000313" key="13">
    <source>
        <dbReference type="Proteomes" id="UP000092460"/>
    </source>
</evidence>
<dbReference type="InterPro" id="IPR032106">
    <property type="entry name" value="2-oxogl_dehyd_N"/>
</dbReference>
<dbReference type="InterPro" id="IPR005475">
    <property type="entry name" value="Transketolase-like_Pyr-bd"/>
</dbReference>
<protein>
    <recommendedName>
        <fullName evidence="8">2-oxoglutarate dehydrogenase, mitochondrial</fullName>
        <ecNumber evidence="3">1.2.4.2</ecNumber>
    </recommendedName>
    <alternativeName>
        <fullName evidence="9">2-oxoglutarate dehydrogenase complex component E1</fullName>
    </alternativeName>
</protein>
<keyword evidence="5" id="KW-0560">Oxidoreductase</keyword>
<dbReference type="InterPro" id="IPR029061">
    <property type="entry name" value="THDP-binding"/>
</dbReference>
<keyword evidence="4" id="KW-0809">Transit peptide</keyword>
<dbReference type="GO" id="GO:0005739">
    <property type="term" value="C:mitochondrion"/>
    <property type="evidence" value="ECO:0007669"/>
    <property type="project" value="TreeGrafter"/>
</dbReference>
<feature type="domain" description="Transketolase-like pyrimidine-binding" evidence="11">
    <location>
        <begin position="584"/>
        <end position="759"/>
    </location>
</feature>
<dbReference type="VEuPathDB" id="VectorBase:GPPI043347"/>
<dbReference type="SUPFAM" id="SSF52518">
    <property type="entry name" value="Thiamin diphosphate-binding fold (THDP-binding)"/>
    <property type="match status" value="2"/>
</dbReference>
<dbReference type="EnsemblMetazoa" id="GPPI043347-RA">
    <property type="protein sequence ID" value="GPPI043347-PA"/>
    <property type="gene ID" value="GPPI043347"/>
</dbReference>
<dbReference type="EMBL" id="JXJN01022160">
    <property type="status" value="NOT_ANNOTATED_CDS"/>
    <property type="molecule type" value="Genomic_DNA"/>
</dbReference>
<dbReference type="EC" id="1.2.4.2" evidence="3"/>
<keyword evidence="6" id="KW-0786">Thiamine pyrophosphate</keyword>
<dbReference type="SMART" id="SM00861">
    <property type="entry name" value="Transket_pyr"/>
    <property type="match status" value="1"/>
</dbReference>
<evidence type="ECO:0000313" key="12">
    <source>
        <dbReference type="EnsemblMetazoa" id="GPPI043347-PA"/>
    </source>
</evidence>
<comment type="cofactor">
    <cofactor evidence="1">
        <name>thiamine diphosphate</name>
        <dbReference type="ChEBI" id="CHEBI:58937"/>
    </cofactor>
</comment>
<dbReference type="Pfam" id="PF16078">
    <property type="entry name" value="2-oxogl_dehyd_N"/>
    <property type="match status" value="1"/>
</dbReference>
<evidence type="ECO:0000256" key="7">
    <source>
        <dbReference type="ARBA" id="ARBA00037426"/>
    </source>
</evidence>
<evidence type="ECO:0000256" key="9">
    <source>
        <dbReference type="ARBA" id="ARBA00042984"/>
    </source>
</evidence>
<dbReference type="GO" id="GO:0006099">
    <property type="term" value="P:tricarboxylic acid cycle"/>
    <property type="evidence" value="ECO:0007669"/>
    <property type="project" value="TreeGrafter"/>
</dbReference>
<dbReference type="Gene3D" id="3.40.50.12470">
    <property type="match status" value="1"/>
</dbReference>
<evidence type="ECO:0000256" key="6">
    <source>
        <dbReference type="ARBA" id="ARBA00023052"/>
    </source>
</evidence>
<evidence type="ECO:0000256" key="3">
    <source>
        <dbReference type="ARBA" id="ARBA00012280"/>
    </source>
</evidence>
<dbReference type="InterPro" id="IPR011603">
    <property type="entry name" value="2oxoglutarate_DH_E1"/>
</dbReference>
<evidence type="ECO:0000256" key="10">
    <source>
        <dbReference type="SAM" id="MobiDB-lite"/>
    </source>
</evidence>